<dbReference type="Pfam" id="PF01554">
    <property type="entry name" value="MatE"/>
    <property type="match status" value="2"/>
</dbReference>
<keyword evidence="2" id="KW-0472">Membrane</keyword>
<feature type="transmembrane region" description="Helical" evidence="2">
    <location>
        <begin position="330"/>
        <end position="351"/>
    </location>
</feature>
<dbReference type="InterPro" id="IPR050222">
    <property type="entry name" value="MATE_MdtK"/>
</dbReference>
<sequence length="457" mass="46854">MTAVASEMPMPIGYHLMRTFQLALPIILSRAAIVVMLTVDTIMTGWAGARELAYFGLGIAAQLTLMMIAIGALQATVVMTAQAAGSGDEQRAGDVLRASLFNGIALGVVVLCLSFVAEDFFLATGQAPDLAQGAAGVSVIFGFGMPGMLLFIAGNLFLEATGRPHVGMTIMIVANLLNVPLNGILALGWGGIVDPMGAEGAMLGSSVLRTVAGLLIACEIARSSFGQDRYGLLSGWRPWLLSLATFGGDIGRELRRLGLPMGLAQGVESAAFATVVLMAGRLGAMELAGYQAVLALVSLTFMMAVGTGGATAIRVGRAIGAGDRQGARRAGFAGIALGALLPLPIAGLFLLSPETAAGFVTDNEQVAAVAAGAFIVAAFMLSADAAMGVTVGALRGFADVWVPTLLQVAAFWLVAVPTAYMFGLRLGIGAPGLIGGLLAGVYVSFAALVWRFLSISR</sequence>
<gene>
    <name evidence="3" type="ORF">H2509_07515</name>
</gene>
<feature type="transmembrane region" description="Helical" evidence="2">
    <location>
        <begin position="137"/>
        <end position="158"/>
    </location>
</feature>
<feature type="transmembrane region" description="Helical" evidence="2">
    <location>
        <begin position="20"/>
        <end position="46"/>
    </location>
</feature>
<keyword evidence="2" id="KW-1133">Transmembrane helix</keyword>
<accession>A0A839AD72</accession>
<feature type="transmembrane region" description="Helical" evidence="2">
    <location>
        <begin position="428"/>
        <end position="453"/>
    </location>
</feature>
<evidence type="ECO:0000313" key="4">
    <source>
        <dbReference type="Proteomes" id="UP000541109"/>
    </source>
</evidence>
<feature type="transmembrane region" description="Helical" evidence="2">
    <location>
        <begin position="401"/>
        <end position="422"/>
    </location>
</feature>
<dbReference type="InterPro" id="IPR002528">
    <property type="entry name" value="MATE_fam"/>
</dbReference>
<dbReference type="Proteomes" id="UP000541109">
    <property type="component" value="Unassembled WGS sequence"/>
</dbReference>
<feature type="transmembrane region" description="Helical" evidence="2">
    <location>
        <begin position="99"/>
        <end position="117"/>
    </location>
</feature>
<feature type="transmembrane region" description="Helical" evidence="2">
    <location>
        <begin position="52"/>
        <end position="78"/>
    </location>
</feature>
<organism evidence="3 4">
    <name type="scientific">Stappia albiluteola</name>
    <dbReference type="NCBI Taxonomy" id="2758565"/>
    <lineage>
        <taxon>Bacteria</taxon>
        <taxon>Pseudomonadati</taxon>
        <taxon>Pseudomonadota</taxon>
        <taxon>Alphaproteobacteria</taxon>
        <taxon>Hyphomicrobiales</taxon>
        <taxon>Stappiaceae</taxon>
        <taxon>Stappia</taxon>
    </lineage>
</organism>
<dbReference type="PANTHER" id="PTHR43298">
    <property type="entry name" value="MULTIDRUG RESISTANCE PROTEIN NORM-RELATED"/>
    <property type="match status" value="1"/>
</dbReference>
<feature type="transmembrane region" description="Helical" evidence="2">
    <location>
        <begin position="371"/>
        <end position="394"/>
    </location>
</feature>
<feature type="transmembrane region" description="Helical" evidence="2">
    <location>
        <begin position="170"/>
        <end position="189"/>
    </location>
</feature>
<keyword evidence="2" id="KW-0812">Transmembrane</keyword>
<keyword evidence="1" id="KW-0813">Transport</keyword>
<dbReference type="NCBIfam" id="TIGR00797">
    <property type="entry name" value="matE"/>
    <property type="match status" value="1"/>
</dbReference>
<dbReference type="GO" id="GO:0005886">
    <property type="term" value="C:plasma membrane"/>
    <property type="evidence" value="ECO:0007669"/>
    <property type="project" value="TreeGrafter"/>
</dbReference>
<feature type="transmembrane region" description="Helical" evidence="2">
    <location>
        <begin position="288"/>
        <end position="310"/>
    </location>
</feature>
<dbReference type="AlphaFoldDB" id="A0A839AD72"/>
<protein>
    <submittedName>
        <fullName evidence="3">MATE family efflux transporter</fullName>
    </submittedName>
</protein>
<evidence type="ECO:0000256" key="1">
    <source>
        <dbReference type="ARBA" id="ARBA00022448"/>
    </source>
</evidence>
<reference evidence="3 4" key="1">
    <citation type="submission" date="2020-07" db="EMBL/GenBank/DDBJ databases">
        <title>Stappia sp., F7233, whole genome shotgun sequencing project.</title>
        <authorList>
            <person name="Jiang S."/>
            <person name="Liu Z.W."/>
            <person name="Du Z.J."/>
        </authorList>
    </citation>
    <scope>NUCLEOTIDE SEQUENCE [LARGE SCALE GENOMIC DNA]</scope>
    <source>
        <strain evidence="3 4">F7233</strain>
    </source>
</reference>
<comment type="caution">
    <text evidence="3">The sequence shown here is derived from an EMBL/GenBank/DDBJ whole genome shotgun (WGS) entry which is preliminary data.</text>
</comment>
<keyword evidence="4" id="KW-1185">Reference proteome</keyword>
<name>A0A839AD72_9HYPH</name>
<evidence type="ECO:0000256" key="2">
    <source>
        <dbReference type="SAM" id="Phobius"/>
    </source>
</evidence>
<dbReference type="GO" id="GO:0042910">
    <property type="term" value="F:xenobiotic transmembrane transporter activity"/>
    <property type="evidence" value="ECO:0007669"/>
    <property type="project" value="InterPro"/>
</dbReference>
<dbReference type="RefSeq" id="WP_182163935.1">
    <property type="nucleotide sequence ID" value="NZ_JACFXV010000044.1"/>
</dbReference>
<proteinExistence type="predicted"/>
<dbReference type="EMBL" id="JACFXV010000044">
    <property type="protein sequence ID" value="MBA5776978.1"/>
    <property type="molecule type" value="Genomic_DNA"/>
</dbReference>
<dbReference type="GO" id="GO:0015297">
    <property type="term" value="F:antiporter activity"/>
    <property type="evidence" value="ECO:0007669"/>
    <property type="project" value="InterPro"/>
</dbReference>
<evidence type="ECO:0000313" key="3">
    <source>
        <dbReference type="EMBL" id="MBA5776978.1"/>
    </source>
</evidence>
<dbReference type="PANTHER" id="PTHR43298:SF2">
    <property type="entry name" value="FMN_FAD EXPORTER YEEO-RELATED"/>
    <property type="match status" value="1"/>
</dbReference>